<reference evidence="1" key="1">
    <citation type="submission" date="2023-03" db="EMBL/GenBank/DDBJ databases">
        <title>Electrophorus voltai genome.</title>
        <authorList>
            <person name="Bian C."/>
        </authorList>
    </citation>
    <scope>NUCLEOTIDE SEQUENCE</scope>
    <source>
        <strain evidence="1">CB-2022</strain>
        <tissue evidence="1">Muscle</tissue>
    </source>
</reference>
<keyword evidence="2" id="KW-1185">Reference proteome</keyword>
<accession>A0AAD8YS81</accession>
<dbReference type="AlphaFoldDB" id="A0AAD8YS81"/>
<proteinExistence type="predicted"/>
<comment type="caution">
    <text evidence="1">The sequence shown here is derived from an EMBL/GenBank/DDBJ whole genome shotgun (WGS) entry which is preliminary data.</text>
</comment>
<dbReference type="Proteomes" id="UP001239994">
    <property type="component" value="Unassembled WGS sequence"/>
</dbReference>
<organism evidence="1 2">
    <name type="scientific">Electrophorus voltai</name>
    <dbReference type="NCBI Taxonomy" id="2609070"/>
    <lineage>
        <taxon>Eukaryota</taxon>
        <taxon>Metazoa</taxon>
        <taxon>Chordata</taxon>
        <taxon>Craniata</taxon>
        <taxon>Vertebrata</taxon>
        <taxon>Euteleostomi</taxon>
        <taxon>Actinopterygii</taxon>
        <taxon>Neopterygii</taxon>
        <taxon>Teleostei</taxon>
        <taxon>Ostariophysi</taxon>
        <taxon>Gymnotiformes</taxon>
        <taxon>Gymnotoidei</taxon>
        <taxon>Gymnotidae</taxon>
        <taxon>Electrophorus</taxon>
    </lineage>
</organism>
<name>A0AAD8YS81_9TELE</name>
<gene>
    <name evidence="1" type="ORF">P4O66_018405</name>
</gene>
<evidence type="ECO:0000313" key="1">
    <source>
        <dbReference type="EMBL" id="KAK1784976.1"/>
    </source>
</evidence>
<evidence type="ECO:0000313" key="2">
    <source>
        <dbReference type="Proteomes" id="UP001239994"/>
    </source>
</evidence>
<protein>
    <submittedName>
        <fullName evidence="1">Uncharacterized protein</fullName>
    </submittedName>
</protein>
<dbReference type="EMBL" id="JAROKS010000026">
    <property type="protein sequence ID" value="KAK1784976.1"/>
    <property type="molecule type" value="Genomic_DNA"/>
</dbReference>
<sequence>MCDVCYPDCREGVEHSRVAVKPSGTGSLSRCGMCRKSLQDMSMTGELTSSRVKTAGTKRPSGAVYGSGISNGHSVVSAFAQTGLTVVIDQSCPRTPVHAPIYMASCWTAMSAAEKPREPSMSRRSWDTSWGCGFRGDHTAPTHIVGRRSREH</sequence>